<accession>A0A1G4I025</accession>
<name>A0A1G4I025_TRYEQ</name>
<proteinExistence type="predicted"/>
<dbReference type="Proteomes" id="UP000195570">
    <property type="component" value="Unassembled WGS sequence"/>
</dbReference>
<dbReference type="RefSeq" id="XP_067076627.1">
    <property type="nucleotide sequence ID" value="XM_067220526.1"/>
</dbReference>
<gene>
    <name evidence="2" type="ORF">TEOVI_000764900</name>
</gene>
<reference evidence="2" key="1">
    <citation type="submission" date="2016-09" db="EMBL/GenBank/DDBJ databases">
        <authorList>
            <person name="Hebert L."/>
            <person name="Moumen B."/>
        </authorList>
    </citation>
    <scope>NUCLEOTIDE SEQUENCE [LARGE SCALE GENOMIC DNA]</scope>
    <source>
        <strain evidence="2">OVI</strain>
    </source>
</reference>
<dbReference type="AlphaFoldDB" id="A0A1G4I025"/>
<sequence>MILPSAPPDSSSVSNELMGWAYVTNQLLLDNARRVVTEVEEPSRRADLAAEWAAGLAELLHVRSTCVSSMLCRLVTGNSREGTEYGVGETMGLCAENDHREAAELNRLEAARRELHQLRAEREAEKQCLRRMRQCVKQASNTFEEQFGVQVFAPNVEDDTSVKVAELQDSLAAYVEATQKKQVQLQEEVAALRVLLKSCEQEGGQRHALRVGGTPLSFPSRSNGTQYSGVFVGETPYGLAHTAMGGSRPQQQLLQRNADGAAFSPFQGDLSTSGLANAVRAWKERQQRLKEELRNLQ</sequence>
<organism evidence="2 3">
    <name type="scientific">Trypanosoma equiperdum</name>
    <dbReference type="NCBI Taxonomy" id="5694"/>
    <lineage>
        <taxon>Eukaryota</taxon>
        <taxon>Discoba</taxon>
        <taxon>Euglenozoa</taxon>
        <taxon>Kinetoplastea</taxon>
        <taxon>Metakinetoplastina</taxon>
        <taxon>Trypanosomatida</taxon>
        <taxon>Trypanosomatidae</taxon>
        <taxon>Trypanosoma</taxon>
    </lineage>
</organism>
<evidence type="ECO:0000313" key="3">
    <source>
        <dbReference type="Proteomes" id="UP000195570"/>
    </source>
</evidence>
<dbReference type="EMBL" id="CZPT02000195">
    <property type="protein sequence ID" value="SCU64946.1"/>
    <property type="molecule type" value="Genomic_DNA"/>
</dbReference>
<protein>
    <submittedName>
        <fullName evidence="2">Uncharacterized protein</fullName>
    </submittedName>
</protein>
<dbReference type="GeneID" id="92381583"/>
<dbReference type="SMR" id="A0A1G4I025"/>
<evidence type="ECO:0000256" key="1">
    <source>
        <dbReference type="SAM" id="Coils"/>
    </source>
</evidence>
<feature type="coiled-coil region" evidence="1">
    <location>
        <begin position="101"/>
        <end position="128"/>
    </location>
</feature>
<keyword evidence="3" id="KW-1185">Reference proteome</keyword>
<comment type="caution">
    <text evidence="2">The sequence shown here is derived from an EMBL/GenBank/DDBJ whole genome shotgun (WGS) entry which is preliminary data.</text>
</comment>
<keyword evidence="1" id="KW-0175">Coiled coil</keyword>
<evidence type="ECO:0000313" key="2">
    <source>
        <dbReference type="EMBL" id="SCU64946.1"/>
    </source>
</evidence>
<dbReference type="VEuPathDB" id="TriTrypDB:TEOVI_000764900"/>
<feature type="coiled-coil region" evidence="1">
    <location>
        <begin position="175"/>
        <end position="202"/>
    </location>
</feature>